<name>A0AAD7FJW8_9AGAR</name>
<dbReference type="AlphaFoldDB" id="A0AAD7FJW8"/>
<comment type="caution">
    <text evidence="1">The sequence shown here is derived from an EMBL/GenBank/DDBJ whole genome shotgun (WGS) entry which is preliminary data.</text>
</comment>
<organism evidence="1 2">
    <name type="scientific">Roridomyces roridus</name>
    <dbReference type="NCBI Taxonomy" id="1738132"/>
    <lineage>
        <taxon>Eukaryota</taxon>
        <taxon>Fungi</taxon>
        <taxon>Dikarya</taxon>
        <taxon>Basidiomycota</taxon>
        <taxon>Agaricomycotina</taxon>
        <taxon>Agaricomycetes</taxon>
        <taxon>Agaricomycetidae</taxon>
        <taxon>Agaricales</taxon>
        <taxon>Marasmiineae</taxon>
        <taxon>Mycenaceae</taxon>
        <taxon>Roridomyces</taxon>
    </lineage>
</organism>
<dbReference type="Proteomes" id="UP001221142">
    <property type="component" value="Unassembled WGS sequence"/>
</dbReference>
<evidence type="ECO:0000313" key="1">
    <source>
        <dbReference type="EMBL" id="KAJ7624475.1"/>
    </source>
</evidence>
<gene>
    <name evidence="1" type="ORF">FB45DRAFT_923498</name>
</gene>
<proteinExistence type="predicted"/>
<dbReference type="EMBL" id="JARKIF010000013">
    <property type="protein sequence ID" value="KAJ7624475.1"/>
    <property type="molecule type" value="Genomic_DNA"/>
</dbReference>
<reference evidence="1" key="1">
    <citation type="submission" date="2023-03" db="EMBL/GenBank/DDBJ databases">
        <title>Massive genome expansion in bonnet fungi (Mycena s.s.) driven by repeated elements and novel gene families across ecological guilds.</title>
        <authorList>
            <consortium name="Lawrence Berkeley National Laboratory"/>
            <person name="Harder C.B."/>
            <person name="Miyauchi S."/>
            <person name="Viragh M."/>
            <person name="Kuo A."/>
            <person name="Thoen E."/>
            <person name="Andreopoulos B."/>
            <person name="Lu D."/>
            <person name="Skrede I."/>
            <person name="Drula E."/>
            <person name="Henrissat B."/>
            <person name="Morin E."/>
            <person name="Kohler A."/>
            <person name="Barry K."/>
            <person name="LaButti K."/>
            <person name="Morin E."/>
            <person name="Salamov A."/>
            <person name="Lipzen A."/>
            <person name="Mereny Z."/>
            <person name="Hegedus B."/>
            <person name="Baldrian P."/>
            <person name="Stursova M."/>
            <person name="Weitz H."/>
            <person name="Taylor A."/>
            <person name="Grigoriev I.V."/>
            <person name="Nagy L.G."/>
            <person name="Martin F."/>
            <person name="Kauserud H."/>
        </authorList>
    </citation>
    <scope>NUCLEOTIDE SEQUENCE</scope>
    <source>
        <strain evidence="1">9284</strain>
    </source>
</reference>
<evidence type="ECO:0000313" key="2">
    <source>
        <dbReference type="Proteomes" id="UP001221142"/>
    </source>
</evidence>
<sequence length="255" mass="28565">MALKKHVRQTNKQPAITTSIFCLFTDDDPTSLGPDNDNDASRNQAPWLTWPTLRASRHGGHRLLRRLLSNPPIRRHAGLHSIIRQLAEISRLGMGCCGNDVPLSTRCAEMLCYPRLLTWSAIASLQDSDTQHPYHIIIYALSPASIPSALTALLPGICSVHSESRGPTQTFLSPPAPTTPQACAPFFDRLDPFRPCFSPSRNHSSSTSIRIRRQTCSHPRWIPNYSTIWAEIPCSTPDFLRPPFWNVITRDRTPP</sequence>
<protein>
    <submittedName>
        <fullName evidence="1">Uncharacterized protein</fullName>
    </submittedName>
</protein>
<accession>A0AAD7FJW8</accession>
<keyword evidence="2" id="KW-1185">Reference proteome</keyword>